<dbReference type="InterPro" id="IPR036770">
    <property type="entry name" value="Ankyrin_rpt-contain_sf"/>
</dbReference>
<keyword evidence="6" id="KW-0539">Nucleus</keyword>
<evidence type="ECO:0000256" key="9">
    <source>
        <dbReference type="PROSITE-ProRule" id="PRU00023"/>
    </source>
</evidence>
<evidence type="ECO:0000256" key="1">
    <source>
        <dbReference type="ARBA" id="ARBA00004123"/>
    </source>
</evidence>
<dbReference type="GO" id="GO:0043124">
    <property type="term" value="P:negative regulation of canonical NF-kappaB signal transduction"/>
    <property type="evidence" value="ECO:0007669"/>
    <property type="project" value="InterPro"/>
</dbReference>
<keyword evidence="4" id="KW-0677">Repeat</keyword>
<dbReference type="AlphaFoldDB" id="A0A8T0I4M5"/>
<dbReference type="InterPro" id="IPR038753">
    <property type="entry name" value="NFKBIL1"/>
</dbReference>
<proteinExistence type="predicted"/>
<evidence type="ECO:0000313" key="11">
    <source>
        <dbReference type="Proteomes" id="UP000822688"/>
    </source>
</evidence>
<name>A0A8T0I4M5_CERPU</name>
<feature type="repeat" description="ANK" evidence="9">
    <location>
        <begin position="126"/>
        <end position="151"/>
    </location>
</feature>
<comment type="caution">
    <text evidence="10">The sequence shown here is derived from an EMBL/GenBank/DDBJ whole genome shotgun (WGS) entry which is preliminary data.</text>
</comment>
<dbReference type="PANTHER" id="PTHR15263:SF1">
    <property type="entry name" value="NF-KAPPA-B INHIBITOR-LIKE PROTEIN 1"/>
    <property type="match status" value="1"/>
</dbReference>
<reference evidence="10" key="1">
    <citation type="submission" date="2020-06" db="EMBL/GenBank/DDBJ databases">
        <title>WGS assembly of Ceratodon purpureus strain R40.</title>
        <authorList>
            <person name="Carey S.B."/>
            <person name="Jenkins J."/>
            <person name="Shu S."/>
            <person name="Lovell J.T."/>
            <person name="Sreedasyam A."/>
            <person name="Maumus F."/>
            <person name="Tiley G.P."/>
            <person name="Fernandez-Pozo N."/>
            <person name="Barry K."/>
            <person name="Chen C."/>
            <person name="Wang M."/>
            <person name="Lipzen A."/>
            <person name="Daum C."/>
            <person name="Saski C.A."/>
            <person name="Payton A.C."/>
            <person name="Mcbreen J.C."/>
            <person name="Conrad R.E."/>
            <person name="Kollar L.M."/>
            <person name="Olsson S."/>
            <person name="Huttunen S."/>
            <person name="Landis J.B."/>
            <person name="Wickett N.J."/>
            <person name="Johnson M.G."/>
            <person name="Rensing S.A."/>
            <person name="Grimwood J."/>
            <person name="Schmutz J."/>
            <person name="Mcdaniel S.F."/>
        </authorList>
    </citation>
    <scope>NUCLEOTIDE SEQUENCE</scope>
    <source>
        <strain evidence="10">R40</strain>
    </source>
</reference>
<keyword evidence="5 9" id="KW-0040">ANK repeat</keyword>
<dbReference type="GO" id="GO:0005634">
    <property type="term" value="C:nucleus"/>
    <property type="evidence" value="ECO:0007669"/>
    <property type="project" value="UniProtKB-SubCell"/>
</dbReference>
<evidence type="ECO:0000256" key="2">
    <source>
        <dbReference type="ARBA" id="ARBA00014259"/>
    </source>
</evidence>
<evidence type="ECO:0000256" key="3">
    <source>
        <dbReference type="ARBA" id="ARBA00022553"/>
    </source>
</evidence>
<protein>
    <recommendedName>
        <fullName evidence="2">NF-kappa-B inhibitor-like protein 1</fullName>
    </recommendedName>
    <alternativeName>
        <fullName evidence="7">Inhibitor of kappa B-like protein</fullName>
    </alternativeName>
    <alternativeName>
        <fullName evidence="8">Nuclear factor of kappa light polypeptide gene enhancer in B-cells inhibitor-like 1</fullName>
    </alternativeName>
</protein>
<gene>
    <name evidence="10" type="ORF">KC19_4G023900</name>
</gene>
<dbReference type="Pfam" id="PF12796">
    <property type="entry name" value="Ank_2"/>
    <property type="match status" value="1"/>
</dbReference>
<evidence type="ECO:0000256" key="8">
    <source>
        <dbReference type="ARBA" id="ARBA00030802"/>
    </source>
</evidence>
<dbReference type="SMART" id="SM00248">
    <property type="entry name" value="ANK"/>
    <property type="match status" value="2"/>
</dbReference>
<evidence type="ECO:0000256" key="6">
    <source>
        <dbReference type="ARBA" id="ARBA00023242"/>
    </source>
</evidence>
<dbReference type="Proteomes" id="UP000822688">
    <property type="component" value="Chromosome 4"/>
</dbReference>
<keyword evidence="11" id="KW-1185">Reference proteome</keyword>
<dbReference type="EMBL" id="CM026424">
    <property type="protein sequence ID" value="KAG0578452.1"/>
    <property type="molecule type" value="Genomic_DNA"/>
</dbReference>
<sequence length="382" mass="43080">MASQEDEALHLMRAALANPHGTAIERRHRLLAAWTFLHRSAVSQPVVVDGTLTAKEERKRLKEVKRDRRKGKKRKLEIETEPLRGQPVEQVDESEKSFLEAARLGGVEQISELLKQGVRVSCKDDSGYSALHWASLYGHINVVRALLGAGAGDGKRINRKTNSGNTPLHFACTGQHAEVAALLQLYKPDIYAANEYGQTPVSLGLRKLVGRIEEEQRLAQIQALRNQSRLTLLIHESNFERKINLGEHGTSMVTEVWQKWEVYQTAWSNFLQKYGKRDTDITSSNSDDGEEISFQDVPWPLMKRRASEDGEDLLLSLLHISGNDLHSLIQQERLRWHPDKFVQTFGSRLSISQRDAILLGVKTVSQLLNTLATEQRTNATVS</sequence>
<evidence type="ECO:0000256" key="7">
    <source>
        <dbReference type="ARBA" id="ARBA00030621"/>
    </source>
</evidence>
<organism evidence="10 11">
    <name type="scientific">Ceratodon purpureus</name>
    <name type="common">Fire moss</name>
    <name type="synonym">Dicranum purpureum</name>
    <dbReference type="NCBI Taxonomy" id="3225"/>
    <lineage>
        <taxon>Eukaryota</taxon>
        <taxon>Viridiplantae</taxon>
        <taxon>Streptophyta</taxon>
        <taxon>Embryophyta</taxon>
        <taxon>Bryophyta</taxon>
        <taxon>Bryophytina</taxon>
        <taxon>Bryopsida</taxon>
        <taxon>Dicranidae</taxon>
        <taxon>Pseudoditrichales</taxon>
        <taxon>Ditrichaceae</taxon>
        <taxon>Ceratodon</taxon>
    </lineage>
</organism>
<feature type="repeat" description="ANK" evidence="9">
    <location>
        <begin position="163"/>
        <end position="195"/>
    </location>
</feature>
<dbReference type="PANTHER" id="PTHR15263">
    <property type="entry name" value="I-KAPPA-B-LIKE PROTEIN IKBL"/>
    <property type="match status" value="1"/>
</dbReference>
<dbReference type="InterPro" id="IPR002110">
    <property type="entry name" value="Ankyrin_rpt"/>
</dbReference>
<evidence type="ECO:0000256" key="4">
    <source>
        <dbReference type="ARBA" id="ARBA00022737"/>
    </source>
</evidence>
<keyword evidence="3" id="KW-0597">Phosphoprotein</keyword>
<dbReference type="SUPFAM" id="SSF48403">
    <property type="entry name" value="Ankyrin repeat"/>
    <property type="match status" value="1"/>
</dbReference>
<dbReference type="PROSITE" id="PS50088">
    <property type="entry name" value="ANK_REPEAT"/>
    <property type="match status" value="2"/>
</dbReference>
<dbReference type="Gene3D" id="1.25.40.20">
    <property type="entry name" value="Ankyrin repeat-containing domain"/>
    <property type="match status" value="1"/>
</dbReference>
<evidence type="ECO:0000256" key="5">
    <source>
        <dbReference type="ARBA" id="ARBA00023043"/>
    </source>
</evidence>
<comment type="subcellular location">
    <subcellularLocation>
        <location evidence="1">Nucleus</location>
    </subcellularLocation>
</comment>
<accession>A0A8T0I4M5</accession>
<dbReference type="PROSITE" id="PS50297">
    <property type="entry name" value="ANK_REP_REGION"/>
    <property type="match status" value="1"/>
</dbReference>
<evidence type="ECO:0000313" key="10">
    <source>
        <dbReference type="EMBL" id="KAG0578452.1"/>
    </source>
</evidence>